<name>A0A8X6LCI8_TRICU</name>
<protein>
    <submittedName>
        <fullName evidence="1">Uncharacterized protein</fullName>
    </submittedName>
</protein>
<sequence length="92" mass="10286">MAGTCPLSTGFQVTDVPSLSVEWNCTFHKTGAGFPETVGLEVIIHRFVTWNGGEKEERMEGGDSCYYFVPPSTSFSALHVYRDWVKEENYAS</sequence>
<gene>
    <name evidence="1" type="ORF">TNCT_654691</name>
</gene>
<evidence type="ECO:0000313" key="2">
    <source>
        <dbReference type="Proteomes" id="UP000887116"/>
    </source>
</evidence>
<accession>A0A8X6LCI8</accession>
<dbReference type="Proteomes" id="UP000887116">
    <property type="component" value="Unassembled WGS sequence"/>
</dbReference>
<comment type="caution">
    <text evidence="1">The sequence shown here is derived from an EMBL/GenBank/DDBJ whole genome shotgun (WGS) entry which is preliminary data.</text>
</comment>
<proteinExistence type="predicted"/>
<reference evidence="1" key="1">
    <citation type="submission" date="2020-07" db="EMBL/GenBank/DDBJ databases">
        <title>Multicomponent nature underlies the extraordinary mechanical properties of spider dragline silk.</title>
        <authorList>
            <person name="Kono N."/>
            <person name="Nakamura H."/>
            <person name="Mori M."/>
            <person name="Yoshida Y."/>
            <person name="Ohtoshi R."/>
            <person name="Malay A.D."/>
            <person name="Moran D.A.P."/>
            <person name="Tomita M."/>
            <person name="Numata K."/>
            <person name="Arakawa K."/>
        </authorList>
    </citation>
    <scope>NUCLEOTIDE SEQUENCE</scope>
</reference>
<keyword evidence="2" id="KW-1185">Reference proteome</keyword>
<organism evidence="1 2">
    <name type="scientific">Trichonephila clavata</name>
    <name type="common">Joro spider</name>
    <name type="synonym">Nephila clavata</name>
    <dbReference type="NCBI Taxonomy" id="2740835"/>
    <lineage>
        <taxon>Eukaryota</taxon>
        <taxon>Metazoa</taxon>
        <taxon>Ecdysozoa</taxon>
        <taxon>Arthropoda</taxon>
        <taxon>Chelicerata</taxon>
        <taxon>Arachnida</taxon>
        <taxon>Araneae</taxon>
        <taxon>Araneomorphae</taxon>
        <taxon>Entelegynae</taxon>
        <taxon>Araneoidea</taxon>
        <taxon>Nephilidae</taxon>
        <taxon>Trichonephila</taxon>
    </lineage>
</organism>
<dbReference type="EMBL" id="BMAO01035396">
    <property type="protein sequence ID" value="GFR03427.1"/>
    <property type="molecule type" value="Genomic_DNA"/>
</dbReference>
<dbReference type="OrthoDB" id="10396467at2759"/>
<evidence type="ECO:0000313" key="1">
    <source>
        <dbReference type="EMBL" id="GFR03427.1"/>
    </source>
</evidence>
<dbReference type="AlphaFoldDB" id="A0A8X6LCI8"/>